<dbReference type="EMBL" id="JBJHZY010000001">
    <property type="protein sequence ID" value="MFL0267055.1"/>
    <property type="molecule type" value="Genomic_DNA"/>
</dbReference>
<dbReference type="Proteomes" id="UP001623661">
    <property type="component" value="Unassembled WGS sequence"/>
</dbReference>
<keyword evidence="3 7" id="KW-0378">Hydrolase</keyword>
<organism evidence="7 8">
    <name type="scientific">Candidatus Clostridium radicumherbarum</name>
    <dbReference type="NCBI Taxonomy" id="3381662"/>
    <lineage>
        <taxon>Bacteria</taxon>
        <taxon>Bacillati</taxon>
        <taxon>Bacillota</taxon>
        <taxon>Clostridia</taxon>
        <taxon>Eubacteriales</taxon>
        <taxon>Clostridiaceae</taxon>
        <taxon>Clostridium</taxon>
    </lineage>
</organism>
<dbReference type="GO" id="GO:0008233">
    <property type="term" value="F:peptidase activity"/>
    <property type="evidence" value="ECO:0007669"/>
    <property type="project" value="UniProtKB-KW"/>
</dbReference>
<keyword evidence="5" id="KW-0472">Membrane</keyword>
<dbReference type="InterPro" id="IPR001940">
    <property type="entry name" value="Peptidase_S1C"/>
</dbReference>
<comment type="caution">
    <text evidence="7">The sequence shown here is derived from an EMBL/GenBank/DDBJ whole genome shotgun (WGS) entry which is preliminary data.</text>
</comment>
<dbReference type="SMART" id="SM00228">
    <property type="entry name" value="PDZ"/>
    <property type="match status" value="1"/>
</dbReference>
<dbReference type="SUPFAM" id="SSF50494">
    <property type="entry name" value="Trypsin-like serine proteases"/>
    <property type="match status" value="1"/>
</dbReference>
<keyword evidence="2 7" id="KW-0645">Protease</keyword>
<feature type="compositionally biased region" description="Low complexity" evidence="4">
    <location>
        <begin position="1"/>
        <end position="17"/>
    </location>
</feature>
<proteinExistence type="inferred from homology"/>
<dbReference type="GO" id="GO:0006508">
    <property type="term" value="P:proteolysis"/>
    <property type="evidence" value="ECO:0007669"/>
    <property type="project" value="UniProtKB-KW"/>
</dbReference>
<evidence type="ECO:0000256" key="2">
    <source>
        <dbReference type="ARBA" id="ARBA00022670"/>
    </source>
</evidence>
<evidence type="ECO:0000259" key="6">
    <source>
        <dbReference type="PROSITE" id="PS50106"/>
    </source>
</evidence>
<sequence>MEYNNNNEVNTENTLNNDDQNISAESEGKNDSEVNTESTLNNDEQNISAETVDNNASEINTENILNNDVQNISVESAGKNEAEELISSDNASNNGQSEHNDNYVFNYSDNKQNFKKKPSKFKKVFSYVAVGVICTVIGGVASGAAVLYALPNTNFFKNSDLYKSIATNANTSNTVYDGHPTQLASTGSALSATEIAKKVGPAVVAITSTLQSSGGYYNQPTQGVGTGMIINQDGYILTNYHVVEGAQSIKVTLSNGKQVNAKVVNYDSSYDVAVVKITDSVQVPAVVELGDSDNLQVGESVVAIGNPLGTDFFGSVTSGIVSALNRKISSDPNNLSYIQTDAAINAGNSGGPLINSRGQVIGINTAKIKESGVEGLGFSIPINAVKNKIPDLSKPVLMIGIQGQQIDKATSSQYNLPIGLYVQDVTTFSPAEKAGIKTGDVIVKFDGQTVTTFDQVNTLKNKHKAGDKVSVTISRDGKEQNLTLTLTNQ</sequence>
<dbReference type="PANTHER" id="PTHR43343">
    <property type="entry name" value="PEPTIDASE S12"/>
    <property type="match status" value="1"/>
</dbReference>
<keyword evidence="5" id="KW-1133">Transmembrane helix</keyword>
<feature type="transmembrane region" description="Helical" evidence="5">
    <location>
        <begin position="124"/>
        <end position="150"/>
    </location>
</feature>
<dbReference type="PROSITE" id="PS50106">
    <property type="entry name" value="PDZ"/>
    <property type="match status" value="1"/>
</dbReference>
<keyword evidence="8" id="KW-1185">Reference proteome</keyword>
<dbReference type="Pfam" id="PF13180">
    <property type="entry name" value="PDZ_2"/>
    <property type="match status" value="1"/>
</dbReference>
<dbReference type="InterPro" id="IPR009003">
    <property type="entry name" value="Peptidase_S1_PA"/>
</dbReference>
<dbReference type="Gene3D" id="2.30.42.10">
    <property type="match status" value="1"/>
</dbReference>
<dbReference type="PANTHER" id="PTHR43343:SF3">
    <property type="entry name" value="PROTEASE DO-LIKE 8, CHLOROPLASTIC"/>
    <property type="match status" value="1"/>
</dbReference>
<evidence type="ECO:0000313" key="8">
    <source>
        <dbReference type="Proteomes" id="UP001623661"/>
    </source>
</evidence>
<dbReference type="Gene3D" id="2.40.10.10">
    <property type="entry name" value="Trypsin-like serine proteases"/>
    <property type="match status" value="2"/>
</dbReference>
<dbReference type="InterPro" id="IPR001478">
    <property type="entry name" value="PDZ"/>
</dbReference>
<protein>
    <submittedName>
        <fullName evidence="7">S1C family serine protease</fullName>
        <ecNumber evidence="7">3.4.21.-</ecNumber>
    </submittedName>
</protein>
<dbReference type="InterPro" id="IPR036034">
    <property type="entry name" value="PDZ_sf"/>
</dbReference>
<dbReference type="Pfam" id="PF13365">
    <property type="entry name" value="Trypsin_2"/>
    <property type="match status" value="1"/>
</dbReference>
<dbReference type="InterPro" id="IPR043504">
    <property type="entry name" value="Peptidase_S1_PA_chymotrypsin"/>
</dbReference>
<dbReference type="SUPFAM" id="SSF50156">
    <property type="entry name" value="PDZ domain-like"/>
    <property type="match status" value="1"/>
</dbReference>
<dbReference type="EC" id="3.4.21.-" evidence="7"/>
<reference evidence="7 8" key="1">
    <citation type="submission" date="2024-11" db="EMBL/GenBank/DDBJ databases">
        <authorList>
            <person name="Heng Y.C."/>
            <person name="Lim A.C.H."/>
            <person name="Lee J.K.Y."/>
            <person name="Kittelmann S."/>
        </authorList>
    </citation>
    <scope>NUCLEOTIDE SEQUENCE [LARGE SCALE GENOMIC DNA]</scope>
    <source>
        <strain evidence="7 8">WILCCON 0202</strain>
    </source>
</reference>
<dbReference type="InterPro" id="IPR051201">
    <property type="entry name" value="Chloro_Bact_Ser_Proteases"/>
</dbReference>
<feature type="region of interest" description="Disordered" evidence="4">
    <location>
        <begin position="1"/>
        <end position="49"/>
    </location>
</feature>
<keyword evidence="5" id="KW-0812">Transmembrane</keyword>
<feature type="compositionally biased region" description="Polar residues" evidence="4">
    <location>
        <begin position="33"/>
        <end position="49"/>
    </location>
</feature>
<evidence type="ECO:0000313" key="7">
    <source>
        <dbReference type="EMBL" id="MFL0267055.1"/>
    </source>
</evidence>
<gene>
    <name evidence="7" type="ORF">ACJDUH_02985</name>
</gene>
<comment type="similarity">
    <text evidence="1">Belongs to the peptidase S1C family.</text>
</comment>
<dbReference type="PRINTS" id="PR00834">
    <property type="entry name" value="PROTEASES2C"/>
</dbReference>
<accession>A0ABW8TQ18</accession>
<evidence type="ECO:0000256" key="3">
    <source>
        <dbReference type="ARBA" id="ARBA00022801"/>
    </source>
</evidence>
<evidence type="ECO:0000256" key="5">
    <source>
        <dbReference type="SAM" id="Phobius"/>
    </source>
</evidence>
<feature type="domain" description="PDZ" evidence="6">
    <location>
        <begin position="403"/>
        <end position="477"/>
    </location>
</feature>
<dbReference type="RefSeq" id="WP_406763665.1">
    <property type="nucleotide sequence ID" value="NZ_JBJHZY010000001.1"/>
</dbReference>
<name>A0ABW8TQ18_9CLOT</name>
<evidence type="ECO:0000256" key="4">
    <source>
        <dbReference type="SAM" id="MobiDB-lite"/>
    </source>
</evidence>
<evidence type="ECO:0000256" key="1">
    <source>
        <dbReference type="ARBA" id="ARBA00010541"/>
    </source>
</evidence>